<reference evidence="1 2" key="1">
    <citation type="journal article" date="2010" name="Nature">
        <title>The Ectocarpus genome and the independent evolution of multicellularity in brown algae.</title>
        <authorList>
            <person name="Cock J.M."/>
            <person name="Sterck L."/>
            <person name="Rouze P."/>
            <person name="Scornet D."/>
            <person name="Allen A.E."/>
            <person name="Amoutzias G."/>
            <person name="Anthouard V."/>
            <person name="Artiguenave F."/>
            <person name="Aury J.M."/>
            <person name="Badger J.H."/>
            <person name="Beszteri B."/>
            <person name="Billiau K."/>
            <person name="Bonnet E."/>
            <person name="Bothwell J.H."/>
            <person name="Bowler C."/>
            <person name="Boyen C."/>
            <person name="Brownlee C."/>
            <person name="Carrano C.J."/>
            <person name="Charrier B."/>
            <person name="Cho G.Y."/>
            <person name="Coelho S.M."/>
            <person name="Collen J."/>
            <person name="Corre E."/>
            <person name="Da Silva C."/>
            <person name="Delage L."/>
            <person name="Delaroque N."/>
            <person name="Dittami S.M."/>
            <person name="Doulbeau S."/>
            <person name="Elias M."/>
            <person name="Farnham G."/>
            <person name="Gachon C.M."/>
            <person name="Gschloessl B."/>
            <person name="Heesch S."/>
            <person name="Jabbari K."/>
            <person name="Jubin C."/>
            <person name="Kawai H."/>
            <person name="Kimura K."/>
            <person name="Kloareg B."/>
            <person name="Kupper F.C."/>
            <person name="Lang D."/>
            <person name="Le Bail A."/>
            <person name="Leblanc C."/>
            <person name="Lerouge P."/>
            <person name="Lohr M."/>
            <person name="Lopez P.J."/>
            <person name="Martens C."/>
            <person name="Maumus F."/>
            <person name="Michel G."/>
            <person name="Miranda-Saavedra D."/>
            <person name="Morales J."/>
            <person name="Moreau H."/>
            <person name="Motomura T."/>
            <person name="Nagasato C."/>
            <person name="Napoli C.A."/>
            <person name="Nelson D.R."/>
            <person name="Nyvall-Collen P."/>
            <person name="Peters A.F."/>
            <person name="Pommier C."/>
            <person name="Potin P."/>
            <person name="Poulain J."/>
            <person name="Quesneville H."/>
            <person name="Read B."/>
            <person name="Rensing S.A."/>
            <person name="Ritter A."/>
            <person name="Rousvoal S."/>
            <person name="Samanta M."/>
            <person name="Samson G."/>
            <person name="Schroeder D.C."/>
            <person name="Segurens B."/>
            <person name="Strittmatter M."/>
            <person name="Tonon T."/>
            <person name="Tregear J.W."/>
            <person name="Valentin K."/>
            <person name="von Dassow P."/>
            <person name="Yamagishi T."/>
            <person name="Van de Peer Y."/>
            <person name="Wincker P."/>
        </authorList>
    </citation>
    <scope>NUCLEOTIDE SEQUENCE [LARGE SCALE GENOMIC DNA]</scope>
    <source>
        <strain evidence="2">Ec32 / CCAP1310/4</strain>
    </source>
</reference>
<gene>
    <name evidence="1" type="ORF">Esi_0169_0003</name>
</gene>
<keyword evidence="2" id="KW-1185">Reference proteome</keyword>
<organism evidence="1 2">
    <name type="scientific">Ectocarpus siliculosus</name>
    <name type="common">Brown alga</name>
    <name type="synonym">Conferva siliculosa</name>
    <dbReference type="NCBI Taxonomy" id="2880"/>
    <lineage>
        <taxon>Eukaryota</taxon>
        <taxon>Sar</taxon>
        <taxon>Stramenopiles</taxon>
        <taxon>Ochrophyta</taxon>
        <taxon>PX clade</taxon>
        <taxon>Phaeophyceae</taxon>
        <taxon>Ectocarpales</taxon>
        <taxon>Ectocarpaceae</taxon>
        <taxon>Ectocarpus</taxon>
    </lineage>
</organism>
<protein>
    <submittedName>
        <fullName evidence="1">Uncharacterized protein</fullName>
    </submittedName>
</protein>
<dbReference type="EMBL" id="FN649728">
    <property type="protein sequence ID" value="CBJ29954.1"/>
    <property type="molecule type" value="Genomic_DNA"/>
</dbReference>
<dbReference type="OMA" id="TARIIHY"/>
<dbReference type="PANTHER" id="PTHR35213:SF5">
    <property type="entry name" value="RING-TYPE DOMAIN-CONTAINING PROTEIN"/>
    <property type="match status" value="1"/>
</dbReference>
<proteinExistence type="predicted"/>
<dbReference type="AlphaFoldDB" id="D7FME2"/>
<name>D7FME2_ECTSI</name>
<dbReference type="PANTHER" id="PTHR35213">
    <property type="entry name" value="RING-TYPE DOMAIN-CONTAINING PROTEIN-RELATED"/>
    <property type="match status" value="1"/>
</dbReference>
<accession>D7FME2</accession>
<dbReference type="OrthoDB" id="206902at2759"/>
<dbReference type="eggNOG" id="ENOG502S78E">
    <property type="taxonomic scope" value="Eukaryota"/>
</dbReference>
<dbReference type="InParanoid" id="D7FME2"/>
<evidence type="ECO:0000313" key="1">
    <source>
        <dbReference type="EMBL" id="CBJ29954.1"/>
    </source>
</evidence>
<evidence type="ECO:0000313" key="2">
    <source>
        <dbReference type="Proteomes" id="UP000002630"/>
    </source>
</evidence>
<sequence length="121" mass="13725">MATMNAMSRKGKWTSEEEALTARIIHYFSLGVLQLPDGTTLRAYLAQKLDCDPMRITKKFTGTNCLGKRVYHSCERTTATYEVAKQAVEELAELEARFQARLERNKEKRTGILGIEHTKTG</sequence>
<dbReference type="Proteomes" id="UP000002630">
    <property type="component" value="Linkage Group LG03"/>
</dbReference>
<dbReference type="EMBL" id="FN648209">
    <property type="protein sequence ID" value="CBJ29954.1"/>
    <property type="molecule type" value="Genomic_DNA"/>
</dbReference>